<protein>
    <submittedName>
        <fullName evidence="5">4-hydroxybutyrate coenzyme A transferase</fullName>
    </submittedName>
</protein>
<feature type="domain" description="Acetyl-CoA hydrolase/transferase N-terminal" evidence="3">
    <location>
        <begin position="131"/>
        <end position="188"/>
    </location>
</feature>
<dbReference type="Gene3D" id="3.30.750.70">
    <property type="entry name" value="4-hydroxybutyrate coenzyme like domains"/>
    <property type="match status" value="1"/>
</dbReference>
<name>V5WJK3_9SPIO</name>
<dbReference type="STRING" id="1307761.L21SP2_1975"/>
<evidence type="ECO:0000313" key="5">
    <source>
        <dbReference type="EMBL" id="AHC15346.1"/>
    </source>
</evidence>
<dbReference type="GO" id="GO:0006083">
    <property type="term" value="P:acetate metabolic process"/>
    <property type="evidence" value="ECO:0007669"/>
    <property type="project" value="InterPro"/>
</dbReference>
<accession>V5WJK3</accession>
<dbReference type="EMBL" id="CP006939">
    <property type="protein sequence ID" value="AHC15346.1"/>
    <property type="molecule type" value="Genomic_DNA"/>
</dbReference>
<sequence length="439" mass="48513">MAEWKQAYQQKLRSMEDAVRALPKNAAIIMGMASMESQGFMSQIHKFSDHFEHLRVLSCLNMNSYDFCEDPRYEGTFMNENWFFGPSNRKAAKLGYKLVDFIPNNLHQAGTNKLAALKEEGATIVYWGPVTPMQENSGFFNLGVSNVYEAEVIDAADMVIFEVNPQVPWIHGDTQVHISQADMLVEFESEIPTIPVLEPGETEKEIAKHIADLIEDGSTLQIGIGGIPNAVASLLEHKKDLGIHTEMFTESMIDLFESGAVTNGKKTLWPGKFVFTFALGSKRMYEWLDNNPSVLELRGSYVNDPYVIAQNEKMISINTAITIDLTGQVCSESLGPVQYSGTGGQLDTHRGAQKSKGGKGFIALRSTAKKGTISTIVPMLPAGSAVTVPRQDLDWVATEFGAVHLQGRTSSERAELLISIAHPDFREELEKEAAKLGYL</sequence>
<dbReference type="OrthoDB" id="9801795at2"/>
<dbReference type="eggNOG" id="COG0427">
    <property type="taxonomic scope" value="Bacteria"/>
</dbReference>
<proteinExistence type="inferred from homology"/>
<feature type="domain" description="Acetyl-CoA hydrolase/transferase C-terminal" evidence="4">
    <location>
        <begin position="280"/>
        <end position="433"/>
    </location>
</feature>
<dbReference type="SUPFAM" id="SSF100950">
    <property type="entry name" value="NagB/RpiA/CoA transferase-like"/>
    <property type="match status" value="2"/>
</dbReference>
<dbReference type="InterPro" id="IPR038460">
    <property type="entry name" value="AcetylCoA_hyd_C_sf"/>
</dbReference>
<dbReference type="InterPro" id="IPR026888">
    <property type="entry name" value="AcetylCoA_hyd_C"/>
</dbReference>
<dbReference type="InterPro" id="IPR037171">
    <property type="entry name" value="NagB/RpiA_transferase-like"/>
</dbReference>
<dbReference type="Proteomes" id="UP000018680">
    <property type="component" value="Chromosome"/>
</dbReference>
<dbReference type="KEGG" id="slr:L21SP2_1975"/>
<dbReference type="GO" id="GO:0008775">
    <property type="term" value="F:acetate CoA-transferase activity"/>
    <property type="evidence" value="ECO:0007669"/>
    <property type="project" value="InterPro"/>
</dbReference>
<evidence type="ECO:0000259" key="4">
    <source>
        <dbReference type="Pfam" id="PF13336"/>
    </source>
</evidence>
<dbReference type="Gene3D" id="3.40.1080.10">
    <property type="entry name" value="Glutaconate Coenzyme A-transferase"/>
    <property type="match status" value="1"/>
</dbReference>
<dbReference type="InterPro" id="IPR046433">
    <property type="entry name" value="ActCoA_hydro"/>
</dbReference>
<evidence type="ECO:0000256" key="2">
    <source>
        <dbReference type="ARBA" id="ARBA00022679"/>
    </source>
</evidence>
<dbReference type="InterPro" id="IPR003702">
    <property type="entry name" value="ActCoA_hydro_N"/>
</dbReference>
<dbReference type="AlphaFoldDB" id="V5WJK3"/>
<keyword evidence="2 5" id="KW-0808">Transferase</keyword>
<dbReference type="PANTHER" id="PTHR21432:SF20">
    <property type="entry name" value="ACETYL-COA HYDROLASE"/>
    <property type="match status" value="1"/>
</dbReference>
<evidence type="ECO:0000259" key="3">
    <source>
        <dbReference type="Pfam" id="PF02550"/>
    </source>
</evidence>
<reference evidence="5 6" key="1">
    <citation type="journal article" date="2015" name="Stand. Genomic Sci.">
        <title>Complete genome sequence and description of Salinispira pacifica gen. nov., sp. nov., a novel spirochaete isolated form a hypersaline microbial mat.</title>
        <authorList>
            <person name="Ben Hania W."/>
            <person name="Joseph M."/>
            <person name="Schumann P."/>
            <person name="Bunk B."/>
            <person name="Fiebig A."/>
            <person name="Sproer C."/>
            <person name="Klenk H.P."/>
            <person name="Fardeau M.L."/>
            <person name="Spring S."/>
        </authorList>
    </citation>
    <scope>NUCLEOTIDE SEQUENCE [LARGE SCALE GENOMIC DNA]</scope>
    <source>
        <strain evidence="5 6">L21-RPul-D2</strain>
    </source>
</reference>
<dbReference type="Pfam" id="PF13336">
    <property type="entry name" value="AcetylCoA_hyd_C"/>
    <property type="match status" value="1"/>
</dbReference>
<keyword evidence="6" id="KW-1185">Reference proteome</keyword>
<dbReference type="PANTHER" id="PTHR21432">
    <property type="entry name" value="ACETYL-COA HYDROLASE-RELATED"/>
    <property type="match status" value="1"/>
</dbReference>
<dbReference type="HOGENOM" id="CLU_030703_1_0_12"/>
<evidence type="ECO:0000313" key="6">
    <source>
        <dbReference type="Proteomes" id="UP000018680"/>
    </source>
</evidence>
<dbReference type="PATRIC" id="fig|1307761.3.peg.1968"/>
<gene>
    <name evidence="5" type="ORF">L21SP2_1975</name>
</gene>
<evidence type="ECO:0000256" key="1">
    <source>
        <dbReference type="ARBA" id="ARBA00009632"/>
    </source>
</evidence>
<dbReference type="Pfam" id="PF02550">
    <property type="entry name" value="AcetylCoA_hydro"/>
    <property type="match status" value="1"/>
</dbReference>
<dbReference type="Gene3D" id="3.40.1080.20">
    <property type="entry name" value="Acetyl-CoA hydrolase/transferase C-terminal domain"/>
    <property type="match status" value="1"/>
</dbReference>
<dbReference type="RefSeq" id="WP_024268263.1">
    <property type="nucleotide sequence ID" value="NC_023035.1"/>
</dbReference>
<organism evidence="5 6">
    <name type="scientific">Salinispira pacifica</name>
    <dbReference type="NCBI Taxonomy" id="1307761"/>
    <lineage>
        <taxon>Bacteria</taxon>
        <taxon>Pseudomonadati</taxon>
        <taxon>Spirochaetota</taxon>
        <taxon>Spirochaetia</taxon>
        <taxon>Spirochaetales</taxon>
        <taxon>Spirochaetaceae</taxon>
        <taxon>Salinispira</taxon>
    </lineage>
</organism>
<comment type="similarity">
    <text evidence="1">Belongs to the acetyl-CoA hydrolase/transferase family.</text>
</comment>